<dbReference type="Pfam" id="PF24797">
    <property type="entry name" value="Beta-prop_WDR35_TULP_N"/>
    <property type="match status" value="1"/>
</dbReference>
<dbReference type="PANTHER" id="PTHR12764:SF5">
    <property type="entry name" value="LD29485P"/>
    <property type="match status" value="1"/>
</dbReference>
<proteinExistence type="predicted"/>
<dbReference type="SUPFAM" id="SSF69322">
    <property type="entry name" value="Tricorn protease domain 2"/>
    <property type="match status" value="1"/>
</dbReference>
<evidence type="ECO:0000256" key="3">
    <source>
        <dbReference type="ARBA" id="ARBA00022574"/>
    </source>
</evidence>
<feature type="domain" description="IFT121 second beta-propeller" evidence="5">
    <location>
        <begin position="312"/>
        <end position="642"/>
    </location>
</feature>
<dbReference type="Pfam" id="PF25170">
    <property type="entry name" value="TPR_WDR35"/>
    <property type="match status" value="1"/>
</dbReference>
<dbReference type="InterPro" id="IPR056158">
    <property type="entry name" value="Beta-prop_IFT121_2nd"/>
</dbReference>
<dbReference type="AlphaFoldDB" id="A0A7J6U6M6"/>
<feature type="domain" description="IFT121/TULP4 N-terminal" evidence="6">
    <location>
        <begin position="1"/>
        <end position="268"/>
    </location>
</feature>
<dbReference type="EMBL" id="JABANM010002126">
    <property type="protein sequence ID" value="KAF4753088.1"/>
    <property type="molecule type" value="Genomic_DNA"/>
</dbReference>
<evidence type="ECO:0000259" key="6">
    <source>
        <dbReference type="Pfam" id="PF24797"/>
    </source>
</evidence>
<evidence type="ECO:0000313" key="7">
    <source>
        <dbReference type="EMBL" id="KAF4753088.1"/>
    </source>
</evidence>
<dbReference type="GO" id="GO:0035721">
    <property type="term" value="P:intraciliary retrograde transport"/>
    <property type="evidence" value="ECO:0007669"/>
    <property type="project" value="TreeGrafter"/>
</dbReference>
<keyword evidence="4" id="KW-0677">Repeat</keyword>
<dbReference type="Pfam" id="PF23390">
    <property type="entry name" value="Beta-prop_WDR35_2nd"/>
    <property type="match status" value="1"/>
</dbReference>
<dbReference type="GO" id="GO:0061512">
    <property type="term" value="P:protein localization to cilium"/>
    <property type="evidence" value="ECO:0007669"/>
    <property type="project" value="TreeGrafter"/>
</dbReference>
<accession>A0A7J6U6M6</accession>
<evidence type="ECO:0000256" key="1">
    <source>
        <dbReference type="ARBA" id="ARBA00004496"/>
    </source>
</evidence>
<keyword evidence="3" id="KW-0853">WD repeat</keyword>
<gene>
    <name evidence="7" type="primary">WDR35_2</name>
    <name evidence="7" type="ORF">FOZ62_022581</name>
</gene>
<dbReference type="PANTHER" id="PTHR12764">
    <property type="entry name" value="WD REPEAT DOMAIN-RELATED"/>
    <property type="match status" value="1"/>
</dbReference>
<dbReference type="InterPro" id="IPR039857">
    <property type="entry name" value="Ift122/121"/>
</dbReference>
<dbReference type="Gene3D" id="1.25.40.470">
    <property type="match status" value="1"/>
</dbReference>
<dbReference type="GO" id="GO:0005737">
    <property type="term" value="C:cytoplasm"/>
    <property type="evidence" value="ECO:0007669"/>
    <property type="project" value="UniProtKB-SubCell"/>
</dbReference>
<dbReference type="GO" id="GO:1905515">
    <property type="term" value="P:non-motile cilium assembly"/>
    <property type="evidence" value="ECO:0007669"/>
    <property type="project" value="TreeGrafter"/>
</dbReference>
<comment type="caution">
    <text evidence="7">The sequence shown here is derived from an EMBL/GenBank/DDBJ whole genome shotgun (WGS) entry which is preliminary data.</text>
</comment>
<protein>
    <submittedName>
        <fullName evidence="7">WD repeat domain 35</fullName>
    </submittedName>
</protein>
<name>A0A7J6U6M6_PEROL</name>
<sequence>MRWSKDGQRICIVYEDGAVIVGTVDGQRLWGKEMNSKLSKVEWLPDSRGLIFCTSKGEVQIYDSEGIFSHRIPTVCLDPGDSTRFESPEHMRPPNVEVSSIEWWGSSDSSGLLHAVEKHSALPAVKLAAKLSDAPHLVYSTPNLCIAFVNGKAQLMRGIQDSHPIILDTGFNIVDAKWSPSGQTIAIAGISVSGGLGGASTVHQGLSSGSTADSGVVKIYSAFGEHLCNQQVPALTGRAHGLRSISWEGSGARMALAVDSYIYFSTIRVDRLWGYFASRTLLFVQKSVCGNSVSSDSAETQSRERVQGIGKDPATVTFWDTKKDLKHVKSIRDVVAVATCDTSEVCAIFTGELSSGASSSASSLTGMVNLQFVVRLYNDIGAPVDEEGRSCPIAPRSVAMTPEHLLVASDDEIYLWNYRKSSSVERPMLLARHSRSAQGVQGSGTSIDRGYLGFGGTIRVRSESMRHVDDRSAGVAAEVDSYVPTGGVMATEDPIVDAAIARGKALFICRASGIVQQYSSLRLSYQGSFDAECRPQRISINYDATRLSIIDVEGCLHVFELPNHTEGSSTVILVNAVSRGDRRDIWQSEWSADQPDLLAIMEKSRMYILRSMKPEEPVTSEAYIYGFSDLQIKGVMLDGLLRLMQSRSDLQPMAGMKIERGYAGREHTTDHKGPYLASSAMATPSWQSYLIESETKTLRDTREILAKLSNLKDAFNYVDANPHKRLWRLLAESALEQLDVNVAEKAFVRFSSYSGIQLCHRLRDLDDDVKRRAEICAVYSQRFEEAEALYKDIDRKDLAIALRLKLGDWLRVVRLLEPEHVPQVDPSGVCNLVEDFGSVLKCVNKQDLLKQATGEVVWVVASFDAGIELDNPMENYVSLVHAAIKECVSSNHWSKAIELAEKYKTPMVETILEKYAAHLIQTNRIFSAVELFQKAGRHVDAAKLLVSMADRTEREHRRADTIAFHNRLFPSRKKKLYLLSALEMESHKKKALGRSATRALRCALKVRHRFSFKPR</sequence>
<evidence type="ECO:0000259" key="5">
    <source>
        <dbReference type="Pfam" id="PF23390"/>
    </source>
</evidence>
<comment type="subcellular location">
    <subcellularLocation>
        <location evidence="1">Cytoplasm</location>
    </subcellularLocation>
</comment>
<reference evidence="7 8" key="1">
    <citation type="submission" date="2020-04" db="EMBL/GenBank/DDBJ databases">
        <title>Perkinsus olseni comparative genomics.</title>
        <authorList>
            <person name="Bogema D.R."/>
        </authorList>
    </citation>
    <scope>NUCLEOTIDE SEQUENCE [LARGE SCALE GENOMIC DNA]</scope>
    <source>
        <strain evidence="7">ATCC PRA-205</strain>
    </source>
</reference>
<evidence type="ECO:0000256" key="2">
    <source>
        <dbReference type="ARBA" id="ARBA00022490"/>
    </source>
</evidence>
<dbReference type="GO" id="GO:0097730">
    <property type="term" value="C:non-motile cilium"/>
    <property type="evidence" value="ECO:0007669"/>
    <property type="project" value="TreeGrafter"/>
</dbReference>
<dbReference type="GO" id="GO:0030991">
    <property type="term" value="C:intraciliary transport particle A"/>
    <property type="evidence" value="ECO:0007669"/>
    <property type="project" value="TreeGrafter"/>
</dbReference>
<evidence type="ECO:0000256" key="4">
    <source>
        <dbReference type="ARBA" id="ARBA00022737"/>
    </source>
</evidence>
<keyword evidence="2" id="KW-0963">Cytoplasm</keyword>
<evidence type="ECO:0000313" key="8">
    <source>
        <dbReference type="Proteomes" id="UP000574390"/>
    </source>
</evidence>
<dbReference type="InterPro" id="IPR057361">
    <property type="entry name" value="TPR_WDR35"/>
</dbReference>
<dbReference type="Proteomes" id="UP000574390">
    <property type="component" value="Unassembled WGS sequence"/>
</dbReference>
<dbReference type="InterPro" id="IPR056159">
    <property type="entry name" value="Beta-prop_IFT121_TULP_N"/>
</dbReference>
<organism evidence="7 8">
    <name type="scientific">Perkinsus olseni</name>
    <name type="common">Perkinsus atlanticus</name>
    <dbReference type="NCBI Taxonomy" id="32597"/>
    <lineage>
        <taxon>Eukaryota</taxon>
        <taxon>Sar</taxon>
        <taxon>Alveolata</taxon>
        <taxon>Perkinsozoa</taxon>
        <taxon>Perkinsea</taxon>
        <taxon>Perkinsida</taxon>
        <taxon>Perkinsidae</taxon>
        <taxon>Perkinsus</taxon>
    </lineage>
</organism>